<comment type="caution">
    <text evidence="3">The sequence shown here is derived from an EMBL/GenBank/DDBJ whole genome shotgun (WGS) entry which is preliminary data.</text>
</comment>
<name>A0A9W6FYH2_9BACT</name>
<proteinExistence type="predicted"/>
<dbReference type="RefSeq" id="WP_246551724.1">
    <property type="nucleotide sequence ID" value="NZ_BSDS01000001.1"/>
</dbReference>
<dbReference type="EMBL" id="BSDS01000001">
    <property type="protein sequence ID" value="GLI37211.1"/>
    <property type="molecule type" value="Genomic_DNA"/>
</dbReference>
<dbReference type="Proteomes" id="UP001144352">
    <property type="component" value="Unassembled WGS sequence"/>
</dbReference>
<dbReference type="AlphaFoldDB" id="A0A9W6FYH2"/>
<evidence type="ECO:0000259" key="2">
    <source>
        <dbReference type="Pfam" id="PF07589"/>
    </source>
</evidence>
<accession>A0A9W6FYH2</accession>
<gene>
    <name evidence="3" type="ORF">GHYDROH2_07120</name>
</gene>
<feature type="chain" id="PRO_5040972522" description="Ice-binding protein C-terminal domain-containing protein" evidence="1">
    <location>
        <begin position="22"/>
        <end position="242"/>
    </location>
</feature>
<evidence type="ECO:0000313" key="3">
    <source>
        <dbReference type="EMBL" id="GLI37211.1"/>
    </source>
</evidence>
<dbReference type="InterPro" id="IPR013424">
    <property type="entry name" value="Ice-binding_C"/>
</dbReference>
<sequence>MKTFISMLAVSACLSATCASALTITVNDNISDNSYLAPKSTMNGAFDLASALPSGSSYLLTSAFAMFLFQDNADTLSQQTITGAWVSQDNGNKFMTRYLDTWNINPAEGVSLSIAGATQTGQTAYSESLQEKGSSFYFIGSGSNKVKYTTIERSGEKGYSGEFELSQTLDAALLTDLSQIAFSLTGIEGDLIFKSGTMTATFEQLPAAAPNETSTVPEPSTVALLGLGLAGLGLAGWRRNKN</sequence>
<feature type="signal peptide" evidence="1">
    <location>
        <begin position="1"/>
        <end position="21"/>
    </location>
</feature>
<dbReference type="Pfam" id="PF07589">
    <property type="entry name" value="PEP-CTERM"/>
    <property type="match status" value="1"/>
</dbReference>
<feature type="domain" description="Ice-binding protein C-terminal" evidence="2">
    <location>
        <begin position="215"/>
        <end position="239"/>
    </location>
</feature>
<reference evidence="3" key="1">
    <citation type="submission" date="2022-12" db="EMBL/GenBank/DDBJ databases">
        <title>Reference genome sequencing for broad-spectrum identification of bacterial and archaeal isolates by mass spectrometry.</title>
        <authorList>
            <person name="Sekiguchi Y."/>
            <person name="Tourlousse D.M."/>
        </authorList>
    </citation>
    <scope>NUCLEOTIDE SEQUENCE</scope>
    <source>
        <strain evidence="3">H2</strain>
    </source>
</reference>
<evidence type="ECO:0000313" key="4">
    <source>
        <dbReference type="Proteomes" id="UP001144352"/>
    </source>
</evidence>
<keyword evidence="4" id="KW-1185">Reference proteome</keyword>
<evidence type="ECO:0000256" key="1">
    <source>
        <dbReference type="SAM" id="SignalP"/>
    </source>
</evidence>
<dbReference type="NCBIfam" id="TIGR02595">
    <property type="entry name" value="PEP_CTERM"/>
    <property type="match status" value="1"/>
</dbReference>
<protein>
    <recommendedName>
        <fullName evidence="2">Ice-binding protein C-terminal domain-containing protein</fullName>
    </recommendedName>
</protein>
<keyword evidence="1" id="KW-0732">Signal</keyword>
<organism evidence="3 4">
    <name type="scientific">Geobacter hydrogenophilus</name>
    <dbReference type="NCBI Taxonomy" id="40983"/>
    <lineage>
        <taxon>Bacteria</taxon>
        <taxon>Pseudomonadati</taxon>
        <taxon>Thermodesulfobacteriota</taxon>
        <taxon>Desulfuromonadia</taxon>
        <taxon>Geobacterales</taxon>
        <taxon>Geobacteraceae</taxon>
        <taxon>Geobacter</taxon>
    </lineage>
</organism>